<gene>
    <name evidence="2" type="ORF">FHS68_004858</name>
</gene>
<proteinExistence type="predicted"/>
<dbReference type="EMBL" id="JAASQJ010000005">
    <property type="protein sequence ID" value="NIJ55669.1"/>
    <property type="molecule type" value="Genomic_DNA"/>
</dbReference>
<organism evidence="2 3">
    <name type="scientific">Dyadobacter arcticus</name>
    <dbReference type="NCBI Taxonomy" id="1078754"/>
    <lineage>
        <taxon>Bacteria</taxon>
        <taxon>Pseudomonadati</taxon>
        <taxon>Bacteroidota</taxon>
        <taxon>Cytophagia</taxon>
        <taxon>Cytophagales</taxon>
        <taxon>Spirosomataceae</taxon>
        <taxon>Dyadobacter</taxon>
    </lineage>
</organism>
<evidence type="ECO:0000313" key="2">
    <source>
        <dbReference type="EMBL" id="NIJ55669.1"/>
    </source>
</evidence>
<keyword evidence="1" id="KW-1133">Transmembrane helix</keyword>
<evidence type="ECO:0000256" key="1">
    <source>
        <dbReference type="SAM" id="Phobius"/>
    </source>
</evidence>
<dbReference type="Proteomes" id="UP001179181">
    <property type="component" value="Unassembled WGS sequence"/>
</dbReference>
<keyword evidence="3" id="KW-1185">Reference proteome</keyword>
<dbReference type="RefSeq" id="WP_167275801.1">
    <property type="nucleotide sequence ID" value="NZ_JAASQJ010000005.1"/>
</dbReference>
<accession>A0ABX0URR1</accession>
<keyword evidence="1" id="KW-0812">Transmembrane</keyword>
<protein>
    <submittedName>
        <fullName evidence="2">Uncharacterized protein</fullName>
    </submittedName>
</protein>
<name>A0ABX0URR1_9BACT</name>
<feature type="transmembrane region" description="Helical" evidence="1">
    <location>
        <begin position="46"/>
        <end position="68"/>
    </location>
</feature>
<feature type="transmembrane region" description="Helical" evidence="1">
    <location>
        <begin position="12"/>
        <end position="31"/>
    </location>
</feature>
<comment type="caution">
    <text evidence="2">The sequence shown here is derived from an EMBL/GenBank/DDBJ whole genome shotgun (WGS) entry which is preliminary data.</text>
</comment>
<sequence length="77" mass="8559">MICAIGLGSVEVWTLTGVYFVILALTFYYVVNEKIAWPLKLAKGALALFVPVLGPALIWIEVVLRVYVFKKKTSLNS</sequence>
<reference evidence="2 3" key="1">
    <citation type="submission" date="2020-03" db="EMBL/GenBank/DDBJ databases">
        <title>Genomic Encyclopedia of Type Strains, Phase IV (KMG-IV): sequencing the most valuable type-strain genomes for metagenomic binning, comparative biology and taxonomic classification.</title>
        <authorList>
            <person name="Goeker M."/>
        </authorList>
    </citation>
    <scope>NUCLEOTIDE SEQUENCE [LARGE SCALE GENOMIC DNA]</scope>
    <source>
        <strain evidence="2 3">DSM 102865</strain>
    </source>
</reference>
<evidence type="ECO:0000313" key="3">
    <source>
        <dbReference type="Proteomes" id="UP001179181"/>
    </source>
</evidence>
<keyword evidence="1" id="KW-0472">Membrane</keyword>